<evidence type="ECO:0000256" key="1">
    <source>
        <dbReference type="ARBA" id="ARBA00005085"/>
    </source>
</evidence>
<feature type="domain" description="BPL/LPL catalytic" evidence="8">
    <location>
        <begin position="31"/>
        <end position="214"/>
    </location>
</feature>
<reference evidence="9 10" key="1">
    <citation type="submission" date="2019-03" db="EMBL/GenBank/DDBJ databases">
        <title>Genomic Encyclopedia of Type Strains, Phase IV (KMG-IV): sequencing the most valuable type-strain genomes for metagenomic binning, comparative biology and taxonomic classification.</title>
        <authorList>
            <person name="Goeker M."/>
        </authorList>
    </citation>
    <scope>NUCLEOTIDE SEQUENCE [LARGE SCALE GENOMIC DNA]</scope>
    <source>
        <strain evidence="9 10">DSM 25964</strain>
    </source>
</reference>
<dbReference type="PANTHER" id="PTHR12561">
    <property type="entry name" value="LIPOATE-PROTEIN LIGASE"/>
    <property type="match status" value="1"/>
</dbReference>
<evidence type="ECO:0000256" key="5">
    <source>
        <dbReference type="ARBA" id="ARBA00022741"/>
    </source>
</evidence>
<dbReference type="Pfam" id="PF21948">
    <property type="entry name" value="LplA-B_cat"/>
    <property type="match status" value="1"/>
</dbReference>
<dbReference type="GO" id="GO:0017118">
    <property type="term" value="F:lipoyltransferase activity"/>
    <property type="evidence" value="ECO:0007669"/>
    <property type="project" value="TreeGrafter"/>
</dbReference>
<dbReference type="InterPro" id="IPR045864">
    <property type="entry name" value="aa-tRNA-synth_II/BPL/LPL"/>
</dbReference>
<dbReference type="GO" id="GO:0016979">
    <property type="term" value="F:lipoate-protein ligase activity"/>
    <property type="evidence" value="ECO:0007669"/>
    <property type="project" value="UniProtKB-EC"/>
</dbReference>
<evidence type="ECO:0000256" key="7">
    <source>
        <dbReference type="ARBA" id="ARBA00048037"/>
    </source>
</evidence>
<dbReference type="PROSITE" id="PS51733">
    <property type="entry name" value="BPL_LPL_CATALYTIC"/>
    <property type="match status" value="1"/>
</dbReference>
<dbReference type="EMBL" id="SORI01000003">
    <property type="protein sequence ID" value="TDY62803.1"/>
    <property type="molecule type" value="Genomic_DNA"/>
</dbReference>
<evidence type="ECO:0000256" key="2">
    <source>
        <dbReference type="ARBA" id="ARBA00005124"/>
    </source>
</evidence>
<comment type="catalytic activity">
    <reaction evidence="7">
        <text>L-lysyl-[lipoyl-carrier protein] + (R)-lipoate + ATP = N(6)-[(R)-lipoyl]-L-lysyl-[lipoyl-carrier protein] + AMP + diphosphate + H(+)</text>
        <dbReference type="Rhea" id="RHEA:49288"/>
        <dbReference type="Rhea" id="RHEA-COMP:10500"/>
        <dbReference type="Rhea" id="RHEA-COMP:10502"/>
        <dbReference type="ChEBI" id="CHEBI:15378"/>
        <dbReference type="ChEBI" id="CHEBI:29969"/>
        <dbReference type="ChEBI" id="CHEBI:30616"/>
        <dbReference type="ChEBI" id="CHEBI:33019"/>
        <dbReference type="ChEBI" id="CHEBI:83088"/>
        <dbReference type="ChEBI" id="CHEBI:83099"/>
        <dbReference type="ChEBI" id="CHEBI:456215"/>
        <dbReference type="EC" id="6.3.1.20"/>
    </reaction>
</comment>
<dbReference type="GO" id="GO:0005524">
    <property type="term" value="F:ATP binding"/>
    <property type="evidence" value="ECO:0007669"/>
    <property type="project" value="UniProtKB-KW"/>
</dbReference>
<protein>
    <recommendedName>
        <fullName evidence="3">lipoate--protein ligase</fullName>
        <ecNumber evidence="3">6.3.1.20</ecNumber>
    </recommendedName>
</protein>
<dbReference type="Gene3D" id="3.30.390.50">
    <property type="entry name" value="CO dehydrogenase flavoprotein, C-terminal domain"/>
    <property type="match status" value="1"/>
</dbReference>
<dbReference type="GO" id="GO:0005737">
    <property type="term" value="C:cytoplasm"/>
    <property type="evidence" value="ECO:0007669"/>
    <property type="project" value="TreeGrafter"/>
</dbReference>
<evidence type="ECO:0000256" key="6">
    <source>
        <dbReference type="ARBA" id="ARBA00022840"/>
    </source>
</evidence>
<keyword evidence="5" id="KW-0547">Nucleotide-binding</keyword>
<evidence type="ECO:0000256" key="4">
    <source>
        <dbReference type="ARBA" id="ARBA00022598"/>
    </source>
</evidence>
<evidence type="ECO:0000259" key="8">
    <source>
        <dbReference type="PROSITE" id="PS51733"/>
    </source>
</evidence>
<proteinExistence type="predicted"/>
<gene>
    <name evidence="9" type="ORF">C8D99_10323</name>
</gene>
<evidence type="ECO:0000313" key="10">
    <source>
        <dbReference type="Proteomes" id="UP000295066"/>
    </source>
</evidence>
<keyword evidence="10" id="KW-1185">Reference proteome</keyword>
<dbReference type="Proteomes" id="UP000295066">
    <property type="component" value="Unassembled WGS sequence"/>
</dbReference>
<comment type="pathway">
    <text evidence="2">Protein modification; protein lipoylation via exogenous pathway; protein N(6)-(lipoyl)lysine from lipoate: step 1/2.</text>
</comment>
<dbReference type="InterPro" id="IPR019491">
    <property type="entry name" value="Lipoate_protein_ligase_C"/>
</dbReference>
<organism evidence="9 10">
    <name type="scientific">Aminivibrio pyruvatiphilus</name>
    <dbReference type="NCBI Taxonomy" id="1005740"/>
    <lineage>
        <taxon>Bacteria</taxon>
        <taxon>Thermotogati</taxon>
        <taxon>Synergistota</taxon>
        <taxon>Synergistia</taxon>
        <taxon>Synergistales</taxon>
        <taxon>Aminobacteriaceae</taxon>
        <taxon>Aminivibrio</taxon>
    </lineage>
</organism>
<dbReference type="NCBIfam" id="TIGR00545">
    <property type="entry name" value="lipoyltrans"/>
    <property type="match status" value="1"/>
</dbReference>
<dbReference type="InterPro" id="IPR004143">
    <property type="entry name" value="BPL_LPL_catalytic"/>
</dbReference>
<dbReference type="InterPro" id="IPR004562">
    <property type="entry name" value="LipoylTrfase_LipoateP_Ligase"/>
</dbReference>
<dbReference type="PANTHER" id="PTHR12561:SF3">
    <property type="entry name" value="LIPOYLTRANSFERASE 1, MITOCHONDRIAL"/>
    <property type="match status" value="1"/>
</dbReference>
<keyword evidence="4 9" id="KW-0436">Ligase</keyword>
<dbReference type="AlphaFoldDB" id="A0A4R8MAV9"/>
<comment type="pathway">
    <text evidence="1">Protein modification; protein lipoylation via exogenous pathway; protein N(6)-(lipoyl)lysine from lipoate: step 2/2.</text>
</comment>
<dbReference type="UniPathway" id="UPA00537">
    <property type="reaction ID" value="UER00594"/>
</dbReference>
<dbReference type="Pfam" id="PF10437">
    <property type="entry name" value="Lip_prot_lig_C"/>
    <property type="match status" value="1"/>
</dbReference>
<sequence length="337" mass="38073">MEFRRVRLARSTKTNPWDNLAREEYLVNLCGDDEAILYLWQNAHTVVVGRNQNPWAECRLDLLESEGGRLARRSTGGGAVYHDLGNLNYSFILPRRAYSMERQLGTVLGALRTLGISAEFSGRNDLVIGGRKFSGNAYQLTRHKGLHHGTLLLSADMAKLSRYLNVDPEKLKTKGVASVASRVMNLRDARPALSLDDLLDALEREFLARYKAPETLREAKEPEGEEYSSLAERYRSREWRLGRSPECAVTVRRRFPWGGMEIRFNVKNGHVADPVVFSDAMDGEMILSLGHRLEGVPFSWKELAEAVRRAFPDRPEMAETALWLEEAPISGKKEADA</sequence>
<dbReference type="SUPFAM" id="SSF82649">
    <property type="entry name" value="SufE/NifU"/>
    <property type="match status" value="1"/>
</dbReference>
<dbReference type="EC" id="6.3.1.20" evidence="3"/>
<keyword evidence="6" id="KW-0067">ATP-binding</keyword>
<evidence type="ECO:0000313" key="9">
    <source>
        <dbReference type="EMBL" id="TDY62803.1"/>
    </source>
</evidence>
<evidence type="ECO:0000256" key="3">
    <source>
        <dbReference type="ARBA" id="ARBA00012367"/>
    </source>
</evidence>
<dbReference type="RefSeq" id="WP_166669980.1">
    <property type="nucleotide sequence ID" value="NZ_SORI01000003.1"/>
</dbReference>
<dbReference type="SUPFAM" id="SSF55681">
    <property type="entry name" value="Class II aaRS and biotin synthetases"/>
    <property type="match status" value="1"/>
</dbReference>
<dbReference type="Gene3D" id="3.30.930.10">
    <property type="entry name" value="Bira Bifunctional Protein, Domain 2"/>
    <property type="match status" value="1"/>
</dbReference>
<accession>A0A4R8MAV9</accession>
<dbReference type="CDD" id="cd16443">
    <property type="entry name" value="LplA"/>
    <property type="match status" value="1"/>
</dbReference>
<name>A0A4R8MAV9_9BACT</name>
<dbReference type="GO" id="GO:0009249">
    <property type="term" value="P:protein lipoylation"/>
    <property type="evidence" value="ECO:0007669"/>
    <property type="project" value="InterPro"/>
</dbReference>
<comment type="caution">
    <text evidence="9">The sequence shown here is derived from an EMBL/GenBank/DDBJ whole genome shotgun (WGS) entry which is preliminary data.</text>
</comment>